<protein>
    <recommendedName>
        <fullName evidence="3">Outer membrane protein beta-barrel domain-containing protein</fullName>
    </recommendedName>
</protein>
<name>A0A6C2UM47_9BACT</name>
<evidence type="ECO:0000259" key="3">
    <source>
        <dbReference type="Pfam" id="PF13505"/>
    </source>
</evidence>
<dbReference type="AlphaFoldDB" id="A0A6C2UM47"/>
<feature type="signal peptide" evidence="2">
    <location>
        <begin position="1"/>
        <end position="22"/>
    </location>
</feature>
<dbReference type="SUPFAM" id="SSF56925">
    <property type="entry name" value="OMPA-like"/>
    <property type="match status" value="1"/>
</dbReference>
<evidence type="ECO:0000256" key="2">
    <source>
        <dbReference type="SAM" id="SignalP"/>
    </source>
</evidence>
<organism evidence="4 5">
    <name type="scientific">Pontiella sulfatireligans</name>
    <dbReference type="NCBI Taxonomy" id="2750658"/>
    <lineage>
        <taxon>Bacteria</taxon>
        <taxon>Pseudomonadati</taxon>
        <taxon>Kiritimatiellota</taxon>
        <taxon>Kiritimatiellia</taxon>
        <taxon>Kiritimatiellales</taxon>
        <taxon>Pontiellaceae</taxon>
        <taxon>Pontiella</taxon>
    </lineage>
</organism>
<dbReference type="EMBL" id="CAAHFH010000002">
    <property type="protein sequence ID" value="VGO21342.1"/>
    <property type="molecule type" value="Genomic_DNA"/>
</dbReference>
<dbReference type="InterPro" id="IPR027385">
    <property type="entry name" value="Beta-barrel_OMP"/>
</dbReference>
<feature type="domain" description="Outer membrane protein beta-barrel" evidence="3">
    <location>
        <begin position="18"/>
        <end position="213"/>
    </location>
</feature>
<feature type="chain" id="PRO_5025494436" description="Outer membrane protein beta-barrel domain-containing protein" evidence="2">
    <location>
        <begin position="23"/>
        <end position="230"/>
    </location>
</feature>
<proteinExistence type="predicted"/>
<reference evidence="4 5" key="1">
    <citation type="submission" date="2019-04" db="EMBL/GenBank/DDBJ databases">
        <authorList>
            <person name="Van Vliet M D."/>
        </authorList>
    </citation>
    <scope>NUCLEOTIDE SEQUENCE [LARGE SCALE GENOMIC DNA]</scope>
    <source>
        <strain evidence="4 5">F21</strain>
    </source>
</reference>
<dbReference type="RefSeq" id="WP_136062820.1">
    <property type="nucleotide sequence ID" value="NZ_CAAHFH010000002.1"/>
</dbReference>
<accession>A0A6C2UM47</accession>
<evidence type="ECO:0000313" key="4">
    <source>
        <dbReference type="EMBL" id="VGO21342.1"/>
    </source>
</evidence>
<keyword evidence="5" id="KW-1185">Reference proteome</keyword>
<gene>
    <name evidence="4" type="ORF">SCARR_03414</name>
</gene>
<dbReference type="Pfam" id="PF13505">
    <property type="entry name" value="OMP_b-brl"/>
    <property type="match status" value="1"/>
</dbReference>
<dbReference type="InterPro" id="IPR011250">
    <property type="entry name" value="OMP/PagP_B-barrel"/>
</dbReference>
<dbReference type="Proteomes" id="UP000346198">
    <property type="component" value="Unassembled WGS sequence"/>
</dbReference>
<evidence type="ECO:0000313" key="5">
    <source>
        <dbReference type="Proteomes" id="UP000346198"/>
    </source>
</evidence>
<sequence length="230" mass="25132">MRRLTPALVAVILLSSSAPLFAQGLHEYDEWYENYTVQALLGAMKFDDLKIDVEGSGTQEKADLSTVPQVGGAWGTLPLGNRIQVGLEATFLVGWRTDNIEYIEINSGLRARVSTSMWMFDLAGGPYINLFLDEGKRVRVYGAAGPLLMYANYDADKDYDGDNSYDENDDSESAFGFGAYGRAGIEFRIHERGMLGMGARILYANLDLSDVGGTTDVKGIAGFVTYTAGF</sequence>
<keyword evidence="1 2" id="KW-0732">Signal</keyword>
<evidence type="ECO:0000256" key="1">
    <source>
        <dbReference type="ARBA" id="ARBA00022729"/>
    </source>
</evidence>